<dbReference type="PANTHER" id="PTHR30531:SF12">
    <property type="entry name" value="FLAGELLAR BIOSYNTHETIC PROTEIN FLHB"/>
    <property type="match status" value="1"/>
</dbReference>
<dbReference type="GO" id="GO:0005886">
    <property type="term" value="C:plasma membrane"/>
    <property type="evidence" value="ECO:0007669"/>
    <property type="project" value="TreeGrafter"/>
</dbReference>
<dbReference type="RefSeq" id="WP_369601767.1">
    <property type="nucleotide sequence ID" value="NZ_CP154858.1"/>
</dbReference>
<comment type="function">
    <text evidence="4">Required for formation of the rod structure in the basal body of the flagellar apparatus. Together with FliI and FliH, may constitute the export apparatus of flagellin.</text>
</comment>
<dbReference type="PANTHER" id="PTHR30531">
    <property type="entry name" value="FLAGELLAR BIOSYNTHETIC PROTEIN FLHB"/>
    <property type="match status" value="1"/>
</dbReference>
<proteinExistence type="inferred from homology"/>
<name>A0AB39UXF5_9GAMM</name>
<protein>
    <recommendedName>
        <fullName evidence="2">Flagellar biosynthetic protein FlhB</fullName>
    </recommendedName>
</protein>
<evidence type="ECO:0000313" key="5">
    <source>
        <dbReference type="EMBL" id="XDT72763.1"/>
    </source>
</evidence>
<evidence type="ECO:0000256" key="3">
    <source>
        <dbReference type="ARBA" id="ARBA00023225"/>
    </source>
</evidence>
<dbReference type="AlphaFoldDB" id="A0AB39UXF5"/>
<dbReference type="SUPFAM" id="SSF160544">
    <property type="entry name" value="EscU C-terminal domain-like"/>
    <property type="match status" value="1"/>
</dbReference>
<gene>
    <name evidence="5" type="ORF">AAIA72_01910</name>
</gene>
<dbReference type="GO" id="GO:0009306">
    <property type="term" value="P:protein secretion"/>
    <property type="evidence" value="ECO:0007669"/>
    <property type="project" value="InterPro"/>
</dbReference>
<dbReference type="InterPro" id="IPR006135">
    <property type="entry name" value="T3SS_substrate_exporter"/>
</dbReference>
<reference evidence="5" key="1">
    <citation type="submission" date="2024-05" db="EMBL/GenBank/DDBJ databases">
        <title>Genome sequencing of novel strain.</title>
        <authorList>
            <person name="Ganbat D."/>
            <person name="Ganbat S."/>
            <person name="Lee S.-J."/>
        </authorList>
    </citation>
    <scope>NUCLEOTIDE SEQUENCE</scope>
    <source>
        <strain evidence="5">SMD15-11</strain>
    </source>
</reference>
<accession>A0AB39UXF5</accession>
<dbReference type="KEGG" id="tcd:AAIA72_01910"/>
<evidence type="ECO:0000256" key="2">
    <source>
        <dbReference type="ARBA" id="ARBA00021622"/>
    </source>
</evidence>
<organism evidence="5">
    <name type="scientific">Thermohahella caldifontis</name>
    <dbReference type="NCBI Taxonomy" id="3142973"/>
    <lineage>
        <taxon>Bacteria</taxon>
        <taxon>Pseudomonadati</taxon>
        <taxon>Pseudomonadota</taxon>
        <taxon>Gammaproteobacteria</taxon>
        <taxon>Oceanospirillales</taxon>
        <taxon>Hahellaceae</taxon>
        <taxon>Thermohahella</taxon>
    </lineage>
</organism>
<dbReference type="Pfam" id="PF01312">
    <property type="entry name" value="Bac_export_2"/>
    <property type="match status" value="1"/>
</dbReference>
<dbReference type="Gene3D" id="3.40.1690.10">
    <property type="entry name" value="secretion proteins EscU"/>
    <property type="match status" value="1"/>
</dbReference>
<dbReference type="EMBL" id="CP154858">
    <property type="protein sequence ID" value="XDT72763.1"/>
    <property type="molecule type" value="Genomic_DNA"/>
</dbReference>
<sequence>MTDKTDRALALYYNGKTAPKLTGKGEDDLARQIVEIARKHGVPIYEDAELVRSLMHLELGDDIPAGLYRAIAEVIAFAWVLKGRSPDGWEPPQSER</sequence>
<keyword evidence="3" id="KW-1006">Bacterial flagellum protein export</keyword>
<comment type="similarity">
    <text evidence="1">Belongs to the type III secretion exporter family.</text>
</comment>
<dbReference type="InterPro" id="IPR029025">
    <property type="entry name" value="T3SS_substrate_exporter_C"/>
</dbReference>
<keyword evidence="3" id="KW-0653">Protein transport</keyword>
<evidence type="ECO:0000256" key="1">
    <source>
        <dbReference type="ARBA" id="ARBA00010690"/>
    </source>
</evidence>
<keyword evidence="3" id="KW-0813">Transport</keyword>
<evidence type="ECO:0000256" key="4">
    <source>
        <dbReference type="ARBA" id="ARBA00025078"/>
    </source>
</evidence>